<feature type="domain" description="PhnB-like" evidence="1">
    <location>
        <begin position="3"/>
        <end position="117"/>
    </location>
</feature>
<dbReference type="InterPro" id="IPR029068">
    <property type="entry name" value="Glyas_Bleomycin-R_OHBP_Dase"/>
</dbReference>
<dbReference type="CDD" id="cd06588">
    <property type="entry name" value="PhnB_like"/>
    <property type="match status" value="1"/>
</dbReference>
<dbReference type="RefSeq" id="WP_099381763.1">
    <property type="nucleotide sequence ID" value="NZ_PEBD01000004.1"/>
</dbReference>
<dbReference type="InterPro" id="IPR028973">
    <property type="entry name" value="PhnB-like"/>
</dbReference>
<dbReference type="EMBL" id="PEBD01000004">
    <property type="protein sequence ID" value="PHV68648.1"/>
    <property type="molecule type" value="Genomic_DNA"/>
</dbReference>
<dbReference type="AlphaFoldDB" id="A0A2G3PS06"/>
<evidence type="ECO:0000313" key="2">
    <source>
        <dbReference type="EMBL" id="PHV68648.1"/>
    </source>
</evidence>
<proteinExistence type="predicted"/>
<protein>
    <recommendedName>
        <fullName evidence="1">PhnB-like domain-containing protein</fullName>
    </recommendedName>
</protein>
<dbReference type="Proteomes" id="UP000225108">
    <property type="component" value="Unassembled WGS sequence"/>
</dbReference>
<organism evidence="2 3">
    <name type="scientific">Williamsia marianensis</name>
    <dbReference type="NCBI Taxonomy" id="85044"/>
    <lineage>
        <taxon>Bacteria</taxon>
        <taxon>Bacillati</taxon>
        <taxon>Actinomycetota</taxon>
        <taxon>Actinomycetes</taxon>
        <taxon>Mycobacteriales</taxon>
        <taxon>Nocardiaceae</taxon>
        <taxon>Williamsia</taxon>
    </lineage>
</organism>
<dbReference type="PANTHER" id="PTHR33990">
    <property type="entry name" value="PROTEIN YJDN-RELATED"/>
    <property type="match status" value="1"/>
</dbReference>
<dbReference type="Pfam" id="PF06983">
    <property type="entry name" value="3-dmu-9_3-mt"/>
    <property type="match status" value="1"/>
</dbReference>
<reference evidence="2 3" key="1">
    <citation type="submission" date="2017-10" db="EMBL/GenBank/DDBJ databases">
        <title>The draft genome sequence of Williamsia sp. BULT 1.1 isolated from the semi-arid grassland soils from South Africa.</title>
        <authorList>
            <person name="Kabwe M.H."/>
            <person name="Govender N."/>
            <person name="Mutseka Lunga P."/>
            <person name="Vikram S."/>
            <person name="Makhalanyane T.P."/>
        </authorList>
    </citation>
    <scope>NUCLEOTIDE SEQUENCE [LARGE SCALE GENOMIC DNA]</scope>
    <source>
        <strain evidence="2 3">BULT 1.1</strain>
    </source>
</reference>
<dbReference type="InterPro" id="IPR009725">
    <property type="entry name" value="3_dmu_93_MTrfase"/>
</dbReference>
<evidence type="ECO:0000259" key="1">
    <source>
        <dbReference type="Pfam" id="PF06983"/>
    </source>
</evidence>
<name>A0A2G3PS06_WILMA</name>
<sequence length="159" mass="17404">MPEITPSLWFNQNLEEAMKFYTETFPDSSIDHVAYVQGDGGPGPAGSVLSAEFTLSGRKFNGINAGPEFPFTEAVSFVVPCDSQEEVDHYWNTLSAGGAESQCGWLKDQFGLSWQIVPKRLYELLSDPNPERAQAAVQAMLQMRKIIVADLEAAADAVT</sequence>
<dbReference type="PIRSF" id="PIRSF021700">
    <property type="entry name" value="3_dmu_93_MTrfase"/>
    <property type="match status" value="1"/>
</dbReference>
<evidence type="ECO:0000313" key="3">
    <source>
        <dbReference type="Proteomes" id="UP000225108"/>
    </source>
</evidence>
<dbReference type="SUPFAM" id="SSF54593">
    <property type="entry name" value="Glyoxalase/Bleomycin resistance protein/Dihydroxybiphenyl dioxygenase"/>
    <property type="match status" value="1"/>
</dbReference>
<accession>A0A2G3PS06</accession>
<gene>
    <name evidence="2" type="ORF">CSW57_05540</name>
</gene>
<dbReference type="Gene3D" id="3.10.180.10">
    <property type="entry name" value="2,3-Dihydroxybiphenyl 1,2-Dioxygenase, domain 1"/>
    <property type="match status" value="1"/>
</dbReference>
<dbReference type="PANTHER" id="PTHR33990:SF2">
    <property type="entry name" value="PHNB-LIKE DOMAIN-CONTAINING PROTEIN"/>
    <property type="match status" value="1"/>
</dbReference>
<comment type="caution">
    <text evidence="2">The sequence shown here is derived from an EMBL/GenBank/DDBJ whole genome shotgun (WGS) entry which is preliminary data.</text>
</comment>